<dbReference type="Pfam" id="PF15296">
    <property type="entry name" value="Codanin-1_C"/>
    <property type="match status" value="1"/>
</dbReference>
<dbReference type="GeneID" id="107392091"/>
<dbReference type="EMBL" id="JAAVVJ010000018">
    <property type="protein sequence ID" value="KAF7201468.1"/>
    <property type="molecule type" value="Genomic_DNA"/>
</dbReference>
<sequence length="1341" mass="147443">MAALLESLMLRKVDINTVLGWLKDVEGADYQSFTEPEFTVQKLEFVPFLLNFLREQSSQVLTNGPATPAKTPSHPRPAARTQGFSDKLAGRSTSSGAGSRSASRVQLFSPAPSVSPGSESEAAGPSGLSGVSAFSSPSFSSTRTPSPRLPGSERRCGQRVSLGDYMFSPPENSPNHQSHKGRKKGGGSTAVGGQLRHEGGRGDLHSNEAGRWEAGGRRSARGVGGGHTRMGEQVSPPFAGQLNLNNLEDFPPVGSSPISPATSKPSRRINPTPVSGDRPHSKPKTCFTSTPFQKASSPLLETEASDGLMTAGSSMRLKEERELLKREKTKRAQQVASPLLSALDPCTPTKTGARTGSKVTSDMPTSPEPSKVTFSSELDVLVELYCTCISENLVPNIFLELFFVMQLLTSWAHHTHDNEEQKSLCAANTEVLERCYLRQVHNCVYFAVKVLENQFQLIAHLDKCTLRLLAENERVACFSPDLRDRLTQAQDRSTAKLSPSASTFIHSVPFQPATDNRSNFFSDKAFHTFKKQRDVFYEVLREWEDLHKEPGWSFDAALGGRIRGIMSQLTSAGNHSHFARLFLKQLVQVCKGPRPSSSSVDAADADLLGMLGADSLGRLKRLEERLIQPHGVVGPCPPPSFPGHQEFFRDFIQTASCCQLNQHLQDSLCQQLLQLDEVSILSPAAPIGDGEEEEEEEDGDMEQQDEKQRFSSVLLLARLLAKFLGFISFFPYQTSGRPSRDIQETSVALRSKSLPVLDVCAVLNNSIRRKRTILTVPWLVEFLSMLDFIGPLLLCYRTTLGSLLLLYRKLQLNRSEEMCYLNKLLLVSVLGWLFQIPVIPEDIFLTCEFTAAVREADGVTGSAGLDCIPLVDQRLLYTCCPFLGEFRKLLAAFVSGSTARSGGIIRKITPTSAELKDTPTAMRSQQKLQVDLEQAFFHNQPPSLRRTVEFVAERVGSNAVKHMKATLVRELVERGEKMLRDGLESPNSNASMLNESICARLCEAGLEALAKATKYCDEKSPEAIRVLLPDETTPTVLTTSENITKRLAAEKACGWLSANITALVRREWRSKYDRVIKVLGSPAAADTADVDGVVAELVHPEESTTPKKKQGSERVMCCPPHCKHNSPLPSDILIEIKELLSVAVGPRTDDELPTGSHLRTLIHRVGDTLTCRKFLTSTSEQMLLNCTVLLACKLVSGELPVRCLSLRSEHGGVVVDSGSGSEPPMSELLEQLAELWGRDCRLSSPLHQLFTPLTITAVLKAGNTERTNYLLLVRKLVDKGILSEEEVISHWIKLTDSTLPAELIENFQLQSKGEKVLPPLSEMQKCIDTMQISHQTLEGAT</sequence>
<dbReference type="InterPro" id="IPR028171">
    <property type="entry name" value="Codanin-1_C"/>
</dbReference>
<feature type="compositionally biased region" description="Polar residues" evidence="1">
    <location>
        <begin position="286"/>
        <end position="296"/>
    </location>
</feature>
<reference evidence="4" key="3">
    <citation type="submission" date="2025-05" db="UniProtKB">
        <authorList>
            <consortium name="Ensembl"/>
        </authorList>
    </citation>
    <scope>IDENTIFICATION</scope>
</reference>
<feature type="compositionally biased region" description="Basic and acidic residues" evidence="1">
    <location>
        <begin position="195"/>
        <end position="216"/>
    </location>
</feature>
<dbReference type="Proteomes" id="UP000822369">
    <property type="component" value="Chromosome 18"/>
</dbReference>
<reference evidence="4" key="1">
    <citation type="submission" date="2014-08" db="EMBL/GenBank/DDBJ databases">
        <authorList>
            <person name="Senf B."/>
            <person name="Petzold A."/>
            <person name="Downie B.R."/>
            <person name="Koch P."/>
            <person name="Platzer M."/>
        </authorList>
    </citation>
    <scope>NUCLEOTIDE SEQUENCE [LARGE SCALE GENOMIC DNA]</scope>
    <source>
        <strain evidence="4">GRZ</strain>
    </source>
</reference>
<dbReference type="GO" id="GO:0006325">
    <property type="term" value="P:chromatin organization"/>
    <property type="evidence" value="ECO:0007669"/>
    <property type="project" value="TreeGrafter"/>
</dbReference>
<dbReference type="OrthoDB" id="20982at2759"/>
<evidence type="ECO:0000256" key="1">
    <source>
        <dbReference type="SAM" id="MobiDB-lite"/>
    </source>
</evidence>
<feature type="compositionally biased region" description="Polar residues" evidence="1">
    <location>
        <begin position="348"/>
        <end position="364"/>
    </location>
</feature>
<reference evidence="3" key="2">
    <citation type="submission" date="2020-03" db="EMBL/GenBank/DDBJ databases">
        <title>Intra-Species Differences in Population Size shape Life History and Genome Evolution.</title>
        <authorList>
            <person name="Willemsen D."/>
            <person name="Cui R."/>
            <person name="Valenzano D.R."/>
        </authorList>
    </citation>
    <scope>NUCLEOTIDE SEQUENCE</scope>
    <source>
        <strain evidence="3">GRZ</strain>
        <tissue evidence="3">Whole</tissue>
    </source>
</reference>
<dbReference type="CTD" id="146059"/>
<dbReference type="GeneTree" id="ENSGT00940000164449"/>
<dbReference type="OMA" id="CVVKDAQ"/>
<dbReference type="Ensembl" id="ENSNFUT00015056870.1">
    <property type="protein sequence ID" value="ENSNFUP00015054564.1"/>
    <property type="gene ID" value="ENSNFUG00015025323.1"/>
</dbReference>
<feature type="compositionally biased region" description="Low complexity" evidence="1">
    <location>
        <begin position="90"/>
        <end position="104"/>
    </location>
</feature>
<dbReference type="PANTHER" id="PTHR28678:SF1">
    <property type="entry name" value="CODANIN-1"/>
    <property type="match status" value="1"/>
</dbReference>
<feature type="domain" description="Codanin-1 C-terminal" evidence="2">
    <location>
        <begin position="866"/>
        <end position="980"/>
    </location>
</feature>
<evidence type="ECO:0000313" key="3">
    <source>
        <dbReference type="EMBL" id="KAF7201468.1"/>
    </source>
</evidence>
<evidence type="ECO:0000313" key="5">
    <source>
        <dbReference type="Proteomes" id="UP000694548"/>
    </source>
</evidence>
<dbReference type="Proteomes" id="UP000694548">
    <property type="component" value="Chromosome sgr16"/>
</dbReference>
<dbReference type="KEGG" id="nfu:107392091"/>
<gene>
    <name evidence="3 4" type="primary">cdan1</name>
    <name evidence="3" type="ORF">G4P62_015303</name>
</gene>
<feature type="region of interest" description="Disordered" evidence="1">
    <location>
        <begin position="685"/>
        <end position="704"/>
    </location>
</feature>
<keyword evidence="5" id="KW-1185">Reference proteome</keyword>
<feature type="compositionally biased region" description="Acidic residues" evidence="1">
    <location>
        <begin position="689"/>
        <end position="703"/>
    </location>
</feature>
<dbReference type="RefSeq" id="XP_015825151.3">
    <property type="nucleotide sequence ID" value="XM_015969665.3"/>
</dbReference>
<protein>
    <submittedName>
        <fullName evidence="3 4">Codanin 1</fullName>
    </submittedName>
</protein>
<name>A0A8C6W0T8_NOTFU</name>
<feature type="region of interest" description="Disordered" evidence="1">
    <location>
        <begin position="343"/>
        <end position="370"/>
    </location>
</feature>
<dbReference type="GO" id="GO:0005634">
    <property type="term" value="C:nucleus"/>
    <property type="evidence" value="ECO:0007669"/>
    <property type="project" value="TreeGrafter"/>
</dbReference>
<evidence type="ECO:0000259" key="2">
    <source>
        <dbReference type="Pfam" id="PF15296"/>
    </source>
</evidence>
<feature type="compositionally biased region" description="Low complexity" evidence="1">
    <location>
        <begin position="125"/>
        <end position="150"/>
    </location>
</feature>
<evidence type="ECO:0000313" key="4">
    <source>
        <dbReference type="Ensembl" id="ENSNFUP00015054564.1"/>
    </source>
</evidence>
<dbReference type="InterPro" id="IPR040031">
    <property type="entry name" value="Codanin-1"/>
</dbReference>
<proteinExistence type="predicted"/>
<feature type="region of interest" description="Disordered" evidence="1">
    <location>
        <begin position="61"/>
        <end position="314"/>
    </location>
</feature>
<organism evidence="4 5">
    <name type="scientific">Nothobranchius furzeri</name>
    <name type="common">Turquoise killifish</name>
    <dbReference type="NCBI Taxonomy" id="105023"/>
    <lineage>
        <taxon>Eukaryota</taxon>
        <taxon>Metazoa</taxon>
        <taxon>Chordata</taxon>
        <taxon>Craniata</taxon>
        <taxon>Vertebrata</taxon>
        <taxon>Euteleostomi</taxon>
        <taxon>Actinopterygii</taxon>
        <taxon>Neopterygii</taxon>
        <taxon>Teleostei</taxon>
        <taxon>Neoteleostei</taxon>
        <taxon>Acanthomorphata</taxon>
        <taxon>Ovalentaria</taxon>
        <taxon>Atherinomorphae</taxon>
        <taxon>Cyprinodontiformes</taxon>
        <taxon>Nothobranchiidae</taxon>
        <taxon>Nothobranchius</taxon>
    </lineage>
</organism>
<dbReference type="PANTHER" id="PTHR28678">
    <property type="entry name" value="CODANIN-1"/>
    <property type="match status" value="1"/>
</dbReference>
<accession>A0A8C6W0T8</accession>